<accession>A0A7M5WXS1</accession>
<proteinExistence type="predicted"/>
<dbReference type="PROSITE" id="PS50089">
    <property type="entry name" value="ZF_RING_2"/>
    <property type="match status" value="1"/>
</dbReference>
<keyword evidence="1 4" id="KW-0479">Metal-binding</keyword>
<evidence type="ECO:0000256" key="4">
    <source>
        <dbReference type="PROSITE-ProRule" id="PRU00207"/>
    </source>
</evidence>
<feature type="domain" description="RING-type" evidence="5">
    <location>
        <begin position="37"/>
        <end position="79"/>
    </location>
</feature>
<dbReference type="EnsemblMetazoa" id="CLYHEMT014292.1">
    <property type="protein sequence ID" value="CLYHEMP014292.1"/>
    <property type="gene ID" value="CLYHEMG014292"/>
</dbReference>
<evidence type="ECO:0000256" key="3">
    <source>
        <dbReference type="ARBA" id="ARBA00022833"/>
    </source>
</evidence>
<dbReference type="InterPro" id="IPR027370">
    <property type="entry name" value="Znf-RING_euk"/>
</dbReference>
<dbReference type="GO" id="GO:0043122">
    <property type="term" value="P:regulation of canonical NF-kappaB signal transduction"/>
    <property type="evidence" value="ECO:0007669"/>
    <property type="project" value="TreeGrafter"/>
</dbReference>
<dbReference type="GO" id="GO:0008270">
    <property type="term" value="F:zinc ion binding"/>
    <property type="evidence" value="ECO:0007669"/>
    <property type="project" value="UniProtKB-KW"/>
</dbReference>
<dbReference type="Pfam" id="PF02176">
    <property type="entry name" value="zf-TRAF"/>
    <property type="match status" value="1"/>
</dbReference>
<dbReference type="Proteomes" id="UP000594262">
    <property type="component" value="Unplaced"/>
</dbReference>
<dbReference type="AlphaFoldDB" id="A0A7M5WXS1"/>
<dbReference type="GeneID" id="136819316"/>
<dbReference type="OrthoDB" id="5945397at2759"/>
<feature type="domain" description="TRAF-type" evidence="6">
    <location>
        <begin position="120"/>
        <end position="168"/>
    </location>
</feature>
<evidence type="ECO:0000313" key="8">
    <source>
        <dbReference type="Proteomes" id="UP000594262"/>
    </source>
</evidence>
<dbReference type="PANTHER" id="PTHR10131">
    <property type="entry name" value="TNF RECEPTOR ASSOCIATED FACTOR"/>
    <property type="match status" value="1"/>
</dbReference>
<evidence type="ECO:0000259" key="6">
    <source>
        <dbReference type="PROSITE" id="PS50145"/>
    </source>
</evidence>
<dbReference type="PROSITE" id="PS00518">
    <property type="entry name" value="ZF_RING_1"/>
    <property type="match status" value="1"/>
</dbReference>
<dbReference type="SUPFAM" id="SSF57850">
    <property type="entry name" value="RING/U-box"/>
    <property type="match status" value="1"/>
</dbReference>
<dbReference type="Gene3D" id="3.30.40.10">
    <property type="entry name" value="Zinc/RING finger domain, C3HC4 (zinc finger)"/>
    <property type="match status" value="3"/>
</dbReference>
<dbReference type="PANTHER" id="PTHR10131:SF94">
    <property type="entry name" value="TNF RECEPTOR-ASSOCIATED FACTOR 4"/>
    <property type="match status" value="1"/>
</dbReference>
<reference evidence="7" key="1">
    <citation type="submission" date="2021-01" db="UniProtKB">
        <authorList>
            <consortium name="EnsemblMetazoa"/>
        </authorList>
    </citation>
    <scope>IDENTIFICATION</scope>
</reference>
<dbReference type="InterPro" id="IPR001841">
    <property type="entry name" value="Znf_RING"/>
</dbReference>
<sequence length="222" mass="25709">MASSPNEDTTTISTSSSRDRGGYDVEFFENEPDDVTCSICLMVLCEPMQAEECGHRFCRTCLEELRKSNNGILVCPEDRKIINVFRDRGKEREILNYVICCTNQEKGCNWTAPLRELQEHLEACQLLSIPCPRLMEGCQQSILRCTMDTHINEECLYRPVLCPFCTTQYLLAQESDHFQECLRYPVTCQHCSEENPREMFEKHVSEECTKISTPLSIREVWL</sequence>
<dbReference type="Pfam" id="PF13445">
    <property type="entry name" value="zf-RING_UBOX"/>
    <property type="match status" value="1"/>
</dbReference>
<dbReference type="InterPro" id="IPR013083">
    <property type="entry name" value="Znf_RING/FYVE/PHD"/>
</dbReference>
<evidence type="ECO:0000256" key="1">
    <source>
        <dbReference type="ARBA" id="ARBA00022723"/>
    </source>
</evidence>
<protein>
    <submittedName>
        <fullName evidence="7">Uncharacterized protein</fullName>
    </submittedName>
</protein>
<evidence type="ECO:0000259" key="5">
    <source>
        <dbReference type="PROSITE" id="PS50089"/>
    </source>
</evidence>
<keyword evidence="3 4" id="KW-0862">Zinc</keyword>
<feature type="zinc finger region" description="TRAF-type" evidence="4">
    <location>
        <begin position="120"/>
        <end position="168"/>
    </location>
</feature>
<dbReference type="SMART" id="SM00184">
    <property type="entry name" value="RING"/>
    <property type="match status" value="1"/>
</dbReference>
<name>A0A7M5WXS1_9CNID</name>
<evidence type="ECO:0000313" key="7">
    <source>
        <dbReference type="EnsemblMetazoa" id="CLYHEMP014292.1"/>
    </source>
</evidence>
<dbReference type="RefSeq" id="XP_066931664.1">
    <property type="nucleotide sequence ID" value="XM_067075563.1"/>
</dbReference>
<evidence type="ECO:0000256" key="2">
    <source>
        <dbReference type="ARBA" id="ARBA00022771"/>
    </source>
</evidence>
<dbReference type="PROSITE" id="PS50145">
    <property type="entry name" value="ZF_TRAF"/>
    <property type="match status" value="1"/>
</dbReference>
<dbReference type="SUPFAM" id="SSF49599">
    <property type="entry name" value="TRAF domain-like"/>
    <property type="match status" value="1"/>
</dbReference>
<keyword evidence="2 4" id="KW-0863">Zinc-finger</keyword>
<keyword evidence="8" id="KW-1185">Reference proteome</keyword>
<dbReference type="InterPro" id="IPR017907">
    <property type="entry name" value="Znf_RING_CS"/>
</dbReference>
<dbReference type="InterPro" id="IPR001293">
    <property type="entry name" value="Znf_TRAF"/>
</dbReference>
<organism evidence="7 8">
    <name type="scientific">Clytia hemisphaerica</name>
    <dbReference type="NCBI Taxonomy" id="252671"/>
    <lineage>
        <taxon>Eukaryota</taxon>
        <taxon>Metazoa</taxon>
        <taxon>Cnidaria</taxon>
        <taxon>Hydrozoa</taxon>
        <taxon>Hydroidolina</taxon>
        <taxon>Leptothecata</taxon>
        <taxon>Obeliida</taxon>
        <taxon>Clytiidae</taxon>
        <taxon>Clytia</taxon>
    </lineage>
</organism>